<keyword evidence="7" id="KW-1185">Reference proteome</keyword>
<evidence type="ECO:0000313" key="6">
    <source>
        <dbReference type="EMBL" id="KAL2866471.1"/>
    </source>
</evidence>
<dbReference type="CDD" id="cd23507">
    <property type="entry name" value="hydrophobin_I"/>
    <property type="match status" value="1"/>
</dbReference>
<keyword evidence="1" id="KW-0749">Sporulation</keyword>
<dbReference type="InterPro" id="IPR001338">
    <property type="entry name" value="Class_I_Hydrophobin"/>
</dbReference>
<comment type="caution">
    <text evidence="6">The sequence shown here is derived from an EMBL/GenBank/DDBJ whole genome shotgun (WGS) entry which is preliminary data.</text>
</comment>
<reference evidence="6 7" key="1">
    <citation type="submission" date="2024-07" db="EMBL/GenBank/DDBJ databases">
        <title>Section-level genome sequencing and comparative genomics of Aspergillus sections Usti and Cavernicolus.</title>
        <authorList>
            <consortium name="Lawrence Berkeley National Laboratory"/>
            <person name="Nybo J.L."/>
            <person name="Vesth T.C."/>
            <person name="Theobald S."/>
            <person name="Frisvad J.C."/>
            <person name="Larsen T.O."/>
            <person name="Kjaerboelling I."/>
            <person name="Rothschild-Mancinelli K."/>
            <person name="Lyhne E.K."/>
            <person name="Kogle M.E."/>
            <person name="Barry K."/>
            <person name="Clum A."/>
            <person name="Na H."/>
            <person name="Ledsgaard L."/>
            <person name="Lin J."/>
            <person name="Lipzen A."/>
            <person name="Kuo A."/>
            <person name="Riley R."/>
            <person name="Mondo S."/>
            <person name="Labutti K."/>
            <person name="Haridas S."/>
            <person name="Pangalinan J."/>
            <person name="Salamov A.A."/>
            <person name="Simmons B.A."/>
            <person name="Magnuson J.K."/>
            <person name="Chen J."/>
            <person name="Drula E."/>
            <person name="Henrissat B."/>
            <person name="Wiebenga A."/>
            <person name="Lubbers R.J."/>
            <person name="Gomes A.C."/>
            <person name="Macurrencykelacurrency M.R."/>
            <person name="Stajich J."/>
            <person name="Grigoriev I.V."/>
            <person name="Mortensen U.H."/>
            <person name="De Vries R.P."/>
            <person name="Baker S.E."/>
            <person name="Andersen M.R."/>
        </authorList>
    </citation>
    <scope>NUCLEOTIDE SEQUENCE [LARGE SCALE GENOMIC DNA]</scope>
    <source>
        <strain evidence="6 7">CBS 449.75</strain>
    </source>
</reference>
<protein>
    <recommendedName>
        <fullName evidence="5">Hydrophobin</fullName>
    </recommendedName>
</protein>
<feature type="chain" id="PRO_5044958483" description="Hydrophobin" evidence="5">
    <location>
        <begin position="19"/>
        <end position="128"/>
    </location>
</feature>
<evidence type="ECO:0000313" key="7">
    <source>
        <dbReference type="Proteomes" id="UP001610432"/>
    </source>
</evidence>
<name>A0ABR4LPT9_9EURO</name>
<sequence>MQFTTALSLLAVASSALASALPSTADATTEALTAKVYEAVTKINAANAQKRSDTDDCIAPLLCCGTLTTPLDSTVDPILEGLGIDAAEIVGSIGLLCHAYDDSCTSQAQCCTEVNLLGGTLAVGCSPL</sequence>
<organism evidence="6 7">
    <name type="scientific">Aspergillus lucknowensis</name>
    <dbReference type="NCBI Taxonomy" id="176173"/>
    <lineage>
        <taxon>Eukaryota</taxon>
        <taxon>Fungi</taxon>
        <taxon>Dikarya</taxon>
        <taxon>Ascomycota</taxon>
        <taxon>Pezizomycotina</taxon>
        <taxon>Eurotiomycetes</taxon>
        <taxon>Eurotiomycetidae</taxon>
        <taxon>Eurotiales</taxon>
        <taxon>Aspergillaceae</taxon>
        <taxon>Aspergillus</taxon>
        <taxon>Aspergillus subgen. Nidulantes</taxon>
    </lineage>
</organism>
<dbReference type="GeneID" id="98148199"/>
<evidence type="ECO:0000256" key="5">
    <source>
        <dbReference type="RuleBase" id="RU365009"/>
    </source>
</evidence>
<keyword evidence="5" id="KW-0964">Secreted</keyword>
<evidence type="ECO:0000256" key="4">
    <source>
        <dbReference type="ARBA" id="ARBA00093443"/>
    </source>
</evidence>
<comment type="similarity">
    <text evidence="5">Belongs to the fungal hydrophobin family.</text>
</comment>
<evidence type="ECO:0000256" key="2">
    <source>
        <dbReference type="ARBA" id="ARBA00023157"/>
    </source>
</evidence>
<keyword evidence="5" id="KW-0134">Cell wall</keyword>
<keyword evidence="5" id="KW-0732">Signal</keyword>
<keyword evidence="2 5" id="KW-1015">Disulfide bond</keyword>
<feature type="signal peptide" evidence="5">
    <location>
        <begin position="1"/>
        <end position="18"/>
    </location>
</feature>
<evidence type="ECO:0000256" key="3">
    <source>
        <dbReference type="ARBA" id="ARBA00023321"/>
    </source>
</evidence>
<dbReference type="EMBL" id="JBFXLQ010000025">
    <property type="protein sequence ID" value="KAL2866471.1"/>
    <property type="molecule type" value="Genomic_DNA"/>
</dbReference>
<gene>
    <name evidence="6" type="ORF">BJX67DRAFT_381988</name>
</gene>
<evidence type="ECO:0000256" key="1">
    <source>
        <dbReference type="ARBA" id="ARBA00022969"/>
    </source>
</evidence>
<accession>A0ABR4LPT9</accession>
<proteinExistence type="inferred from homology"/>
<keyword evidence="3" id="KW-0183">Conidiation</keyword>
<dbReference type="RefSeq" id="XP_070885450.1">
    <property type="nucleotide sequence ID" value="XM_071033127.1"/>
</dbReference>
<comment type="subcellular location">
    <subcellularLocation>
        <location evidence="5">Secreted</location>
        <location evidence="5">Cell wall</location>
    </subcellularLocation>
    <subcellularLocation>
        <location evidence="4">Spore wall</location>
    </subcellularLocation>
</comment>
<dbReference type="Proteomes" id="UP001610432">
    <property type="component" value="Unassembled WGS sequence"/>
</dbReference>
<dbReference type="Pfam" id="PF01185">
    <property type="entry name" value="Hydrophobin"/>
    <property type="match status" value="1"/>
</dbReference>